<dbReference type="EMBL" id="NJAK01000001">
    <property type="protein sequence ID" value="PHM61238.1"/>
    <property type="molecule type" value="Genomic_DNA"/>
</dbReference>
<keyword evidence="2" id="KW-1185">Reference proteome</keyword>
<sequence length="132" mass="15950">MAKHIHADLISEYARLSHITDRPWEYFEFKYWGDWLPENGEILFLPDREYRLKPRTIRIGEYDVPEPVSGLLEYDQEYYYPIITDDAFNHLYRRATWDDDSYDNARLKRDLIHLDRESAELHAKALISLTQK</sequence>
<evidence type="ECO:0000313" key="2">
    <source>
        <dbReference type="Proteomes" id="UP000222168"/>
    </source>
</evidence>
<comment type="caution">
    <text evidence="1">The sequence shown here is derived from an EMBL/GenBank/DDBJ whole genome shotgun (WGS) entry which is preliminary data.</text>
</comment>
<evidence type="ECO:0000313" key="1">
    <source>
        <dbReference type="EMBL" id="PHM61238.1"/>
    </source>
</evidence>
<proteinExistence type="predicted"/>
<dbReference type="OrthoDB" id="8611678at2"/>
<dbReference type="RefSeq" id="WP_099116429.1">
    <property type="nucleotide sequence ID" value="NZ_NJAK01000001.1"/>
</dbReference>
<dbReference type="AlphaFoldDB" id="A0A2D0KCS3"/>
<gene>
    <name evidence="1" type="ORF">Xish_00360</name>
</gene>
<organism evidence="1 2">
    <name type="scientific">Xenorhabdus ishibashii</name>
    <dbReference type="NCBI Taxonomy" id="1034471"/>
    <lineage>
        <taxon>Bacteria</taxon>
        <taxon>Pseudomonadati</taxon>
        <taxon>Pseudomonadota</taxon>
        <taxon>Gammaproteobacteria</taxon>
        <taxon>Enterobacterales</taxon>
        <taxon>Morganellaceae</taxon>
        <taxon>Xenorhabdus</taxon>
    </lineage>
</organism>
<reference evidence="1 2" key="1">
    <citation type="journal article" date="2017" name="Nat. Microbiol.">
        <title>Natural product diversity associated with the nematode symbionts Photorhabdus and Xenorhabdus.</title>
        <authorList>
            <person name="Tobias N.J."/>
            <person name="Wolff H."/>
            <person name="Djahanschiri B."/>
            <person name="Grundmann F."/>
            <person name="Kronenwerth M."/>
            <person name="Shi Y.M."/>
            <person name="Simonyi S."/>
            <person name="Grun P."/>
            <person name="Shapiro-Ilan D."/>
            <person name="Pidot S.J."/>
            <person name="Stinear T.P."/>
            <person name="Ebersberger I."/>
            <person name="Bode H.B."/>
        </authorList>
    </citation>
    <scope>NUCLEOTIDE SEQUENCE [LARGE SCALE GENOMIC DNA]</scope>
    <source>
        <strain evidence="1 2">DSM 22670</strain>
    </source>
</reference>
<name>A0A2D0KCS3_9GAMM</name>
<dbReference type="Proteomes" id="UP000222168">
    <property type="component" value="Unassembled WGS sequence"/>
</dbReference>
<protein>
    <submittedName>
        <fullName evidence="1">Uncharacterized protein</fullName>
    </submittedName>
</protein>
<accession>A0A2D0KCS3</accession>